<keyword evidence="3" id="KW-0808">Transferase</keyword>
<keyword evidence="6 11" id="KW-0418">Kinase</keyword>
<reference evidence="11 12" key="1">
    <citation type="submission" date="2016-10" db="EMBL/GenBank/DDBJ databases">
        <title>Reductive evolution of mitochondrial metabolism and differential evolution of invasion-related proteins in Cryptosporidium.</title>
        <authorList>
            <person name="Liu S."/>
            <person name="Roellig D.M."/>
            <person name="Guo Y."/>
            <person name="Li N."/>
            <person name="Frace M.A."/>
            <person name="Tang K."/>
            <person name="Zhang L."/>
            <person name="Feng Y."/>
            <person name="Xiao L."/>
        </authorList>
    </citation>
    <scope>NUCLEOTIDE SEQUENCE [LARGE SCALE GENOMIC DNA]</scope>
    <source>
        <strain evidence="11">39726</strain>
    </source>
</reference>
<dbReference type="Pfam" id="PF01326">
    <property type="entry name" value="PPDK_N"/>
    <property type="match status" value="1"/>
</dbReference>
<evidence type="ECO:0000256" key="8">
    <source>
        <dbReference type="ARBA" id="ARBA00022842"/>
    </source>
</evidence>
<dbReference type="GO" id="GO:0016301">
    <property type="term" value="F:kinase activity"/>
    <property type="evidence" value="ECO:0007669"/>
    <property type="project" value="UniProtKB-KW"/>
</dbReference>
<evidence type="ECO:0000259" key="9">
    <source>
        <dbReference type="Pfam" id="PF01326"/>
    </source>
</evidence>
<dbReference type="GeneID" id="39977404"/>
<dbReference type="EMBL" id="LRBP01000027">
    <property type="protein sequence ID" value="OII71804.1"/>
    <property type="molecule type" value="Genomic_DNA"/>
</dbReference>
<dbReference type="InterPro" id="IPR054481">
    <property type="entry name" value="GWD1_pHisD"/>
</dbReference>
<dbReference type="GO" id="GO:0005524">
    <property type="term" value="F:ATP binding"/>
    <property type="evidence" value="ECO:0007669"/>
    <property type="project" value="UniProtKB-KW"/>
</dbReference>
<dbReference type="PANTHER" id="PTHR46999">
    <property type="entry name" value="ALPHA-GLUCAN WATER DIKINASE 1, CHLOROPLASTIC-RELATED"/>
    <property type="match status" value="1"/>
</dbReference>
<comment type="cofactor">
    <cofactor evidence="1">
        <name>Mg(2+)</name>
        <dbReference type="ChEBI" id="CHEBI:18420"/>
    </cofactor>
</comment>
<dbReference type="RefSeq" id="XP_028873423.1">
    <property type="nucleotide sequence ID" value="XM_029017625.1"/>
</dbReference>
<dbReference type="InterPro" id="IPR002192">
    <property type="entry name" value="PPDK_AMP/ATP-bd"/>
</dbReference>
<keyword evidence="7" id="KW-0067">ATP-binding</keyword>
<dbReference type="GO" id="GO:0046872">
    <property type="term" value="F:metal ion binding"/>
    <property type="evidence" value="ECO:0007669"/>
    <property type="project" value="UniProtKB-KW"/>
</dbReference>
<evidence type="ECO:0000313" key="11">
    <source>
        <dbReference type="EMBL" id="OII71804.1"/>
    </source>
</evidence>
<organism evidence="11 12">
    <name type="scientific">Cryptosporidium ubiquitum</name>
    <dbReference type="NCBI Taxonomy" id="857276"/>
    <lineage>
        <taxon>Eukaryota</taxon>
        <taxon>Sar</taxon>
        <taxon>Alveolata</taxon>
        <taxon>Apicomplexa</taxon>
        <taxon>Conoidasida</taxon>
        <taxon>Coccidia</taxon>
        <taxon>Eucoccidiorida</taxon>
        <taxon>Eimeriorina</taxon>
        <taxon>Cryptosporidiidae</taxon>
        <taxon>Cryptosporidium</taxon>
    </lineage>
</organism>
<dbReference type="Gene3D" id="3.30.470.20">
    <property type="entry name" value="ATP-grasp fold, B domain"/>
    <property type="match status" value="1"/>
</dbReference>
<gene>
    <name evidence="11" type="ORF">cubi_00611</name>
</gene>
<accession>A0A1J4MFJ8</accession>
<dbReference type="PANTHER" id="PTHR46999:SF1">
    <property type="entry name" value="ALPHA-GLUCAN WATER DIKINASE 1, CHLOROPLASTIC"/>
    <property type="match status" value="1"/>
</dbReference>
<evidence type="ECO:0000256" key="5">
    <source>
        <dbReference type="ARBA" id="ARBA00022741"/>
    </source>
</evidence>
<comment type="caution">
    <text evidence="11">The sequence shown here is derived from an EMBL/GenBank/DDBJ whole genome shotgun (WGS) entry which is preliminary data.</text>
</comment>
<evidence type="ECO:0000256" key="2">
    <source>
        <dbReference type="ARBA" id="ARBA00007837"/>
    </source>
</evidence>
<keyword evidence="8" id="KW-0460">Magnesium</keyword>
<evidence type="ECO:0000256" key="4">
    <source>
        <dbReference type="ARBA" id="ARBA00022723"/>
    </source>
</evidence>
<evidence type="ECO:0000256" key="1">
    <source>
        <dbReference type="ARBA" id="ARBA00001946"/>
    </source>
</evidence>
<dbReference type="Pfam" id="PF22973">
    <property type="entry name" value="GWD1_pHisD"/>
    <property type="match status" value="1"/>
</dbReference>
<evidence type="ECO:0000256" key="6">
    <source>
        <dbReference type="ARBA" id="ARBA00022777"/>
    </source>
</evidence>
<evidence type="ECO:0000259" key="10">
    <source>
        <dbReference type="Pfam" id="PF22973"/>
    </source>
</evidence>
<protein>
    <submittedName>
        <fullName evidence="11">Alpha-glucan water dikinase</fullName>
    </submittedName>
</protein>
<dbReference type="Proteomes" id="UP000186176">
    <property type="component" value="Unassembled WGS sequence"/>
</dbReference>
<proteinExistence type="inferred from homology"/>
<sequence length="1652" mass="192593">MIDGNGLQLFQLYDFNCSNGAKIQVKIELENKRKTLAINFLYRTDHFPDYSVILHWGIVPKSKSKWIQPLNCLFLSNGATPEKNDDGISCKTDLILSDNRSFYFCKITLDLFHFKSSHKNNSLDEEIKYSGTENCENSLNWLNGINKEWGISFVLYSIPCYSINDKSAQIEKLWIKDKDKCNSDFFIPIGSELLVLEWMELIISENNFSQQFFQKNVNIELDSKNILTPEPSNLNNKSTQLIINGSHIYSYNEFTTDNNCIWVISSKICERPQNEKLFALIIYTNICSKSYDSQNKFMFKEYELILHFGFTKSTEQIDWASPYKYLKEHNLISNLSEIDERSIEANFIIMKKYSKCELTFPVEILKLFKGFVFVVKLKPKKTSKYPIKWLKSENNKDFMFKLPYCEHLIEKECLNDLSDKDKKNDKIWELNLKRFINEAEGSTEEFLKSNLITFESIITNKMVDISEDLGKLHALSALQNENSIIKLRTFSKRKLVLHCGLLEVALKGKKIWKNLPNSCLPLGLIKTSEDSTEIEMPEINKINDLIFEQEVQIKINKTDSIDFDRFVCVFKTLDENGHICWHKEGDKDIEIAISFKNKENNREWEGIWSDIVFNIISAEVEWGSITLMHRYNLMDQIIKKWSNEFINETYKLISDSNEILWYNFETNNQNDLDDQNLRTLDCENVKDAILRGEEFWAWIMIWMRFNSLGVLDWQRNYNTAPRLLAHSAETASLTVISKWVEMPKYRCQIRLIIQSIIRGGSRGQEVRDRILHIMHKNHIPENHGTFYEQWHQKLHNNTTPDDVGICRSIIGYLRSNGNEEVFSKILHEEGLSWERIRSYDRPITAKPYIPPFMDVNALAFDFEQYLEVLVDVHEALNLQRSFHYSREYLDEKSQNICASVIFGESKRFDNTIDLNVLHDRLMSVNKAREEILNLIYNSYVGKSSSSNNCNYHAIKEIMYLDLGLENLQCMFIQTICTIKNNYDNIMHLVDEMNSFIWILFGHDPCNKELEAIFFDWKEFKKINQSTNNYILILKSLIDRLQLFIGSIMDKIFSIWDPKVTFFGTNIGLCKNDPIIKNFMDEILRSTLFSTISLQIKRINKYLLNNTDPNELNDWQFISYNPKWRDGQIFTGVFKNLNKITDLIEDPYKKIVSCSNISGEEDIPMNVIGIILTNPENSPDLLSHLSVRARNMNVLLVVCQNSHVSEFINSIEENEIIDLHITNDMRLEINKNNEIIDKNELIETKALNKVKVKHKSKFFEFKNKIKELNKWVLLPSEMDNNNVGQKALNLVRLKKLIESQSNKLPFFVPSCVSLPFGTLNKLIKNDTFEKINSQLNMLEQCNIENPKIFEILESICNTIEYEIEPCDKLLEELINAMKLLLQLDLENLSTECIKKINKEKISKNSKSMKLIWEKIKKVWMSVYQPISFYNMKKIGLSLSNVYMSIAIQRLMNAKYAFVLHSKNPIQNKNINLTEYDEMYGELVIGLGETLVSNTIGKSMGFTALRKKNCKNYQDAQFIKKINVVSFPSKSIAMLNQITVDNTNSIDFDKLSSNFIFRSDSNAEDIEGFAGAGVFQSIPLIDPKSKYIKYLSQQIITDYTHRNEILKQLATISFYIQDEFDQIPQDIEGCIIEECQEFNNKSFTIAIVQSRPQV</sequence>
<dbReference type="OrthoDB" id="6123450at2759"/>
<evidence type="ECO:0000256" key="7">
    <source>
        <dbReference type="ARBA" id="ARBA00022840"/>
    </source>
</evidence>
<keyword evidence="12" id="KW-1185">Reference proteome</keyword>
<evidence type="ECO:0000313" key="12">
    <source>
        <dbReference type="Proteomes" id="UP000186176"/>
    </source>
</evidence>
<name>A0A1J4MFJ8_9CRYT</name>
<evidence type="ECO:0000256" key="3">
    <source>
        <dbReference type="ARBA" id="ARBA00022679"/>
    </source>
</evidence>
<keyword evidence="5" id="KW-0547">Nucleotide-binding</keyword>
<keyword evidence="4" id="KW-0479">Metal-binding</keyword>
<dbReference type="VEuPathDB" id="CryptoDB:cubi_00611"/>
<comment type="similarity">
    <text evidence="2">Belongs to the PEP-utilizing enzyme family.</text>
</comment>
<feature type="domain" description="Pyruvate phosphate dikinase AMP/ATP-binding" evidence="9">
    <location>
        <begin position="1405"/>
        <end position="1651"/>
    </location>
</feature>
<feature type="domain" description="Alpha-glucan water dikinase phosphohistidine-like" evidence="10">
    <location>
        <begin position="1130"/>
        <end position="1222"/>
    </location>
</feature>